<evidence type="ECO:0000256" key="6">
    <source>
        <dbReference type="SAM" id="MobiDB-lite"/>
    </source>
</evidence>
<dbReference type="InterPro" id="IPR002068">
    <property type="entry name" value="A-crystallin/Hsp20_dom"/>
</dbReference>
<evidence type="ECO:0000256" key="2">
    <source>
        <dbReference type="PIRNR" id="PIRNR036514"/>
    </source>
</evidence>
<accession>A0ABD0ZCF7</accession>
<dbReference type="Pfam" id="PF00011">
    <property type="entry name" value="HSP20"/>
    <property type="match status" value="1"/>
</dbReference>
<dbReference type="PIRSF" id="PIRSF036514">
    <property type="entry name" value="Sm_HSP_B1"/>
    <property type="match status" value="1"/>
</dbReference>
<dbReference type="EMBL" id="JBFDAA010000003">
    <property type="protein sequence ID" value="KAL1138503.1"/>
    <property type="molecule type" value="Genomic_DNA"/>
</dbReference>
<dbReference type="InterPro" id="IPR055269">
    <property type="entry name" value="Alpha-crystallin/HSP_16"/>
</dbReference>
<feature type="domain" description="SHSP" evidence="7">
    <location>
        <begin position="57"/>
        <end position="166"/>
    </location>
</feature>
<dbReference type="AlphaFoldDB" id="A0ABD0ZCF7"/>
<feature type="binding site" evidence="3">
    <location>
        <position position="107"/>
    </location>
    <ligand>
        <name>Zn(2+)</name>
        <dbReference type="ChEBI" id="CHEBI:29105"/>
        <label>2</label>
    </ligand>
</feature>
<dbReference type="CDD" id="cd06526">
    <property type="entry name" value="metazoan_ACD"/>
    <property type="match status" value="1"/>
</dbReference>
<reference evidence="8 9" key="1">
    <citation type="submission" date="2024-07" db="EMBL/GenBank/DDBJ databases">
        <title>Chromosome-level genome assembly of the water stick insect Ranatra chinensis (Heteroptera: Nepidae).</title>
        <authorList>
            <person name="Liu X."/>
        </authorList>
    </citation>
    <scope>NUCLEOTIDE SEQUENCE [LARGE SCALE GENOMIC DNA]</scope>
    <source>
        <strain evidence="8">Cailab_2021Rc</strain>
        <tissue evidence="8">Muscle</tissue>
    </source>
</reference>
<protein>
    <recommendedName>
        <fullName evidence="7">SHSP domain-containing protein</fullName>
    </recommendedName>
</protein>
<dbReference type="PANTHER" id="PTHR45640">
    <property type="entry name" value="HEAT SHOCK PROTEIN HSP-12.2-RELATED"/>
    <property type="match status" value="1"/>
</dbReference>
<keyword evidence="3" id="KW-0862">Zinc</keyword>
<evidence type="ECO:0000256" key="1">
    <source>
        <dbReference type="ARBA" id="ARBA00023016"/>
    </source>
</evidence>
<dbReference type="GO" id="GO:0009408">
    <property type="term" value="P:response to heat"/>
    <property type="evidence" value="ECO:0007669"/>
    <property type="project" value="UniProtKB-ARBA"/>
</dbReference>
<proteinExistence type="inferred from homology"/>
<dbReference type="PANTHER" id="PTHR45640:SF13">
    <property type="entry name" value="HEAT SHOCK PROTEIN 22-RELATED"/>
    <property type="match status" value="1"/>
</dbReference>
<dbReference type="InterPro" id="IPR008978">
    <property type="entry name" value="HSP20-like_chaperone"/>
</dbReference>
<keyword evidence="1" id="KW-0346">Stress response</keyword>
<evidence type="ECO:0000256" key="5">
    <source>
        <dbReference type="RuleBase" id="RU003616"/>
    </source>
</evidence>
<gene>
    <name evidence="8" type="ORF">AAG570_008566</name>
</gene>
<keyword evidence="9" id="KW-1185">Reference proteome</keyword>
<dbReference type="SUPFAM" id="SSF49764">
    <property type="entry name" value="HSP20-like chaperones"/>
    <property type="match status" value="1"/>
</dbReference>
<evidence type="ECO:0000256" key="3">
    <source>
        <dbReference type="PIRSR" id="PIRSR036514-1"/>
    </source>
</evidence>
<evidence type="ECO:0000259" key="7">
    <source>
        <dbReference type="PROSITE" id="PS01031"/>
    </source>
</evidence>
<evidence type="ECO:0000256" key="4">
    <source>
        <dbReference type="PROSITE-ProRule" id="PRU00285"/>
    </source>
</evidence>
<comment type="similarity">
    <text evidence="2 4 5">Belongs to the small heat shock protein (HSP20) family.</text>
</comment>
<name>A0ABD0ZCF7_9HEMI</name>
<keyword evidence="3" id="KW-0479">Metal-binding</keyword>
<feature type="region of interest" description="Disordered" evidence="6">
    <location>
        <begin position="147"/>
        <end position="188"/>
    </location>
</feature>
<dbReference type="InterPro" id="IPR001436">
    <property type="entry name" value="Alpha-crystallin/sHSP_animal"/>
</dbReference>
<dbReference type="Gene3D" id="2.60.40.790">
    <property type="match status" value="1"/>
</dbReference>
<dbReference type="GO" id="GO:0005737">
    <property type="term" value="C:cytoplasm"/>
    <property type="evidence" value="ECO:0007669"/>
    <property type="project" value="UniProtKB-ARBA"/>
</dbReference>
<dbReference type="PROSITE" id="PS01031">
    <property type="entry name" value="SHSP"/>
    <property type="match status" value="1"/>
</dbReference>
<organism evidence="8 9">
    <name type="scientific">Ranatra chinensis</name>
    <dbReference type="NCBI Taxonomy" id="642074"/>
    <lineage>
        <taxon>Eukaryota</taxon>
        <taxon>Metazoa</taxon>
        <taxon>Ecdysozoa</taxon>
        <taxon>Arthropoda</taxon>
        <taxon>Hexapoda</taxon>
        <taxon>Insecta</taxon>
        <taxon>Pterygota</taxon>
        <taxon>Neoptera</taxon>
        <taxon>Paraneoptera</taxon>
        <taxon>Hemiptera</taxon>
        <taxon>Heteroptera</taxon>
        <taxon>Panheteroptera</taxon>
        <taxon>Nepomorpha</taxon>
        <taxon>Nepidae</taxon>
        <taxon>Ranatrinae</taxon>
        <taxon>Ranatra</taxon>
    </lineage>
</organism>
<evidence type="ECO:0000313" key="9">
    <source>
        <dbReference type="Proteomes" id="UP001558652"/>
    </source>
</evidence>
<dbReference type="PRINTS" id="PR00299">
    <property type="entry name" value="ACRYSTALLIN"/>
</dbReference>
<dbReference type="Proteomes" id="UP001558652">
    <property type="component" value="Unassembled WGS sequence"/>
</dbReference>
<sequence length="188" mass="21324">MSLLSVLLDELDRHRRPTFGDLYDQNFALGLLHDDVLHPVTSLLSVPLRSGYRRPWRAMNAGDSGVSNIRNDSEGFKINLDVQQFKPEELSVKVVDDFLVVDAKHEERSDEHGFVSRQFTRRYKLPKDIDVKALVSKLSSDGVLSLEAPKMAKSEENSREIPITHTNQPAVKDTPANKKKQGEKMEEN</sequence>
<comment type="caution">
    <text evidence="8">The sequence shown here is derived from an EMBL/GenBank/DDBJ whole genome shotgun (WGS) entry which is preliminary data.</text>
</comment>
<feature type="compositionally biased region" description="Basic and acidic residues" evidence="6">
    <location>
        <begin position="150"/>
        <end position="159"/>
    </location>
</feature>
<feature type="binding site" evidence="3">
    <location>
        <position position="105"/>
    </location>
    <ligand>
        <name>Zn(2+)</name>
        <dbReference type="ChEBI" id="CHEBI:29105"/>
        <label>1</label>
    </ligand>
</feature>
<evidence type="ECO:0000313" key="8">
    <source>
        <dbReference type="EMBL" id="KAL1138503.1"/>
    </source>
</evidence>
<feature type="binding site" evidence="3">
    <location>
        <position position="112"/>
    </location>
    <ligand>
        <name>Zn(2+)</name>
        <dbReference type="ChEBI" id="CHEBI:29105"/>
        <label>1</label>
    </ligand>
</feature>